<evidence type="ECO:0000259" key="10">
    <source>
        <dbReference type="Pfam" id="PF07715"/>
    </source>
</evidence>
<dbReference type="InterPro" id="IPR013784">
    <property type="entry name" value="Carb-bd-like_fold"/>
</dbReference>
<dbReference type="SUPFAM" id="SSF56935">
    <property type="entry name" value="Porins"/>
    <property type="match status" value="1"/>
</dbReference>
<dbReference type="Pfam" id="PF13620">
    <property type="entry name" value="CarboxypepD_reg"/>
    <property type="match status" value="1"/>
</dbReference>
<dbReference type="Gene3D" id="2.170.130.10">
    <property type="entry name" value="TonB-dependent receptor, plug domain"/>
    <property type="match status" value="1"/>
</dbReference>
<dbReference type="SUPFAM" id="SSF49452">
    <property type="entry name" value="Starch-binding domain-like"/>
    <property type="match status" value="1"/>
</dbReference>
<evidence type="ECO:0000256" key="8">
    <source>
        <dbReference type="SAM" id="MobiDB-lite"/>
    </source>
</evidence>
<feature type="domain" description="TonB-dependent transporter Oar-like beta-barrel" evidence="11">
    <location>
        <begin position="316"/>
        <end position="604"/>
    </location>
</feature>
<evidence type="ECO:0000256" key="2">
    <source>
        <dbReference type="ARBA" id="ARBA00022448"/>
    </source>
</evidence>
<comment type="caution">
    <text evidence="12">The sequence shown here is derived from an EMBL/GenBank/DDBJ whole genome shotgun (WGS) entry which is preliminary data.</text>
</comment>
<protein>
    <submittedName>
        <fullName evidence="12">TonB-dependent receptor</fullName>
    </submittedName>
</protein>
<keyword evidence="5 7" id="KW-0472">Membrane</keyword>
<dbReference type="Gene3D" id="2.40.170.20">
    <property type="entry name" value="TonB-dependent receptor, beta-barrel domain"/>
    <property type="match status" value="1"/>
</dbReference>
<evidence type="ECO:0000256" key="1">
    <source>
        <dbReference type="ARBA" id="ARBA00004571"/>
    </source>
</evidence>
<keyword evidence="6 7" id="KW-0998">Cell outer membrane</keyword>
<keyword evidence="13" id="KW-1185">Reference proteome</keyword>
<comment type="subcellular location">
    <subcellularLocation>
        <location evidence="1 7">Cell outer membrane</location>
        <topology evidence="1 7">Multi-pass membrane protein</topology>
    </subcellularLocation>
</comment>
<dbReference type="PANTHER" id="PTHR30069">
    <property type="entry name" value="TONB-DEPENDENT OUTER MEMBRANE RECEPTOR"/>
    <property type="match status" value="1"/>
</dbReference>
<organism evidence="12 13">
    <name type="scientific">Pseudoalteromonas ulvae</name>
    <dbReference type="NCBI Taxonomy" id="107327"/>
    <lineage>
        <taxon>Bacteria</taxon>
        <taxon>Pseudomonadati</taxon>
        <taxon>Pseudomonadota</taxon>
        <taxon>Gammaproteobacteria</taxon>
        <taxon>Alteromonadales</taxon>
        <taxon>Pseudoalteromonadaceae</taxon>
        <taxon>Pseudoalteromonas</taxon>
    </lineage>
</organism>
<dbReference type="EMBL" id="MWPV01000002">
    <property type="protein sequence ID" value="OUL58145.1"/>
    <property type="molecule type" value="Genomic_DNA"/>
</dbReference>
<dbReference type="Gene3D" id="2.60.40.1120">
    <property type="entry name" value="Carboxypeptidase-like, regulatory domain"/>
    <property type="match status" value="1"/>
</dbReference>
<dbReference type="GO" id="GO:0009279">
    <property type="term" value="C:cell outer membrane"/>
    <property type="evidence" value="ECO:0007669"/>
    <property type="project" value="UniProtKB-SubCell"/>
</dbReference>
<evidence type="ECO:0000256" key="4">
    <source>
        <dbReference type="ARBA" id="ARBA00022692"/>
    </source>
</evidence>
<evidence type="ECO:0000313" key="12">
    <source>
        <dbReference type="EMBL" id="OUL58145.1"/>
    </source>
</evidence>
<dbReference type="Pfam" id="PF07715">
    <property type="entry name" value="Plug"/>
    <property type="match status" value="1"/>
</dbReference>
<sequence>MTTNNKNNFRLKATAAAIACMLGTISLPSVANDSFNGVVKGTISTTNNINAAGATITVKHKEKGITRTVTADENGQYTLRKLPIGLYSMTISKPGFETVEEFDLDVKLGSAIVYNGVLINEGSDIERISVNANAIARIDTASSTAGVVVTDSELALLPVESGFNSAVLLAPGTNATNGGNFNGSPSIGGSSSAENGYYLNGLNVTTLKTGLGSISLPWEAISQTEVQTGGVSAEFGSAIGGIVNAVSKSGSNDFNFGVEARIDPESLNSHHDDLFYRNGDIYSNSSDDEATFKRLSVWASGALVEDQVFVYALFAPQRNDYIAAGSNSLSDGRSESDRWFAKLDWFINENHSIEFTSINFENKNTYKTYDYDWQTDERDGEGTLGTTKTGGDVLGLKYSGLISDDVSIEVIAGRVTDQTFNTAADALPWVGSYLYDGYRQLSNHTSSTITESEFTRDQFRADLMWSLDDHSFKFGVDYYDTHIDHQSTQNGEGSAQGWWYVETATGSDKSGLAAGTPYIDQRIRRDFSDSHVKSLSFYAQDSWQATDQLVLNLGVRYSQFTNEMSDGQSYVDVDNQIAPRLQAIYDLNGDGESKLFATFGRYFQPVSANMNIVQGGSRRDEHWYYNTDALDIDGHPVINADGSPSRGEQVNYFLAQSGEGAPGSKASANLKSMFSDEFTAGYQTEVFEGDMTFGVRGIYRELKRSIEDADLQTVLQNWYKKQGIESNGWIDGWILFNPGSGLDVNYDFNGDGNVDHIVLSADEVAQPQSERKYAALEFTLDGAVNDQININASYTWSHLWGNTAGLVNDDDDQADPGWTVSYDYAGLQDHAAGNLPSDRRHAFKLFGSYQVTDDLVIGLNSTLIDGKPINKMGIHPFGVDSCAAGMPWESCPSNTERGHGASFYDENGNPSPRGTAGTTDWVAQFDLSASYTLDLFENNLVLKGTVYNLFNSDTQTTVYQNGTTTNDNGDVVANPNWGMTTDRQGARYVSLTARYEF</sequence>
<dbReference type="InterPro" id="IPR039426">
    <property type="entry name" value="TonB-dep_rcpt-like"/>
</dbReference>
<keyword evidence="4 7" id="KW-0812">Transmembrane</keyword>
<evidence type="ECO:0000256" key="6">
    <source>
        <dbReference type="ARBA" id="ARBA00023237"/>
    </source>
</evidence>
<dbReference type="GO" id="GO:0030246">
    <property type="term" value="F:carbohydrate binding"/>
    <property type="evidence" value="ECO:0007669"/>
    <property type="project" value="InterPro"/>
</dbReference>
<dbReference type="PANTHER" id="PTHR30069:SF46">
    <property type="entry name" value="OAR PROTEIN"/>
    <property type="match status" value="1"/>
</dbReference>
<evidence type="ECO:0000256" key="3">
    <source>
        <dbReference type="ARBA" id="ARBA00022452"/>
    </source>
</evidence>
<evidence type="ECO:0000313" key="13">
    <source>
        <dbReference type="Proteomes" id="UP000194841"/>
    </source>
</evidence>
<dbReference type="OrthoDB" id="9768147at2"/>
<dbReference type="InterPro" id="IPR037066">
    <property type="entry name" value="Plug_dom_sf"/>
</dbReference>
<dbReference type="InterPro" id="IPR057601">
    <property type="entry name" value="Oar-like_b-barrel"/>
</dbReference>
<evidence type="ECO:0000259" key="11">
    <source>
        <dbReference type="Pfam" id="PF25183"/>
    </source>
</evidence>
<dbReference type="InterPro" id="IPR012910">
    <property type="entry name" value="Plug_dom"/>
</dbReference>
<dbReference type="GO" id="GO:0044718">
    <property type="term" value="P:siderophore transmembrane transport"/>
    <property type="evidence" value="ECO:0007669"/>
    <property type="project" value="TreeGrafter"/>
</dbReference>
<keyword evidence="12" id="KW-0675">Receptor</keyword>
<proteinExistence type="inferred from homology"/>
<feature type="signal peptide" evidence="9">
    <location>
        <begin position="1"/>
        <end position="31"/>
    </location>
</feature>
<dbReference type="Pfam" id="PF25183">
    <property type="entry name" value="OMP_b-brl_4"/>
    <property type="match status" value="1"/>
</dbReference>
<dbReference type="InterPro" id="IPR036942">
    <property type="entry name" value="Beta-barrel_TonB_sf"/>
</dbReference>
<comment type="similarity">
    <text evidence="7">Belongs to the TonB-dependent receptor family.</text>
</comment>
<evidence type="ECO:0000256" key="5">
    <source>
        <dbReference type="ARBA" id="ARBA00023136"/>
    </source>
</evidence>
<feature type="region of interest" description="Disordered" evidence="8">
    <location>
        <begin position="893"/>
        <end position="915"/>
    </location>
</feature>
<keyword evidence="3 7" id="KW-1134">Transmembrane beta strand</keyword>
<dbReference type="AlphaFoldDB" id="A0A244CRC3"/>
<keyword evidence="9" id="KW-0732">Signal</keyword>
<feature type="domain" description="TonB-dependent receptor plug" evidence="10">
    <location>
        <begin position="148"/>
        <end position="242"/>
    </location>
</feature>
<evidence type="ECO:0000256" key="7">
    <source>
        <dbReference type="PROSITE-ProRule" id="PRU01360"/>
    </source>
</evidence>
<dbReference type="RefSeq" id="WP_086743451.1">
    <property type="nucleotide sequence ID" value="NZ_MWPV01000002.1"/>
</dbReference>
<keyword evidence="2 7" id="KW-0813">Transport</keyword>
<gene>
    <name evidence="12" type="ORF">B1199_07265</name>
</gene>
<name>A0A244CRC3_PSEDV</name>
<evidence type="ECO:0000256" key="9">
    <source>
        <dbReference type="SAM" id="SignalP"/>
    </source>
</evidence>
<dbReference type="Proteomes" id="UP000194841">
    <property type="component" value="Unassembled WGS sequence"/>
</dbReference>
<dbReference type="PROSITE" id="PS52016">
    <property type="entry name" value="TONB_DEPENDENT_REC_3"/>
    <property type="match status" value="1"/>
</dbReference>
<reference evidence="12 13" key="1">
    <citation type="submission" date="2017-02" db="EMBL/GenBank/DDBJ databases">
        <title>Pseudoalteromonas ulvae TC14 Genome.</title>
        <authorList>
            <person name="Molmeret M."/>
        </authorList>
    </citation>
    <scope>NUCLEOTIDE SEQUENCE [LARGE SCALE GENOMIC DNA]</scope>
    <source>
        <strain evidence="12">TC14</strain>
    </source>
</reference>
<dbReference type="GO" id="GO:0015344">
    <property type="term" value="F:siderophore uptake transmembrane transporter activity"/>
    <property type="evidence" value="ECO:0007669"/>
    <property type="project" value="TreeGrafter"/>
</dbReference>
<accession>A0A244CRC3</accession>
<feature type="chain" id="PRO_5011242869" evidence="9">
    <location>
        <begin position="32"/>
        <end position="997"/>
    </location>
</feature>